<gene>
    <name evidence="2" type="ORF">O3P69_005485</name>
</gene>
<protein>
    <submittedName>
        <fullName evidence="2">Uncharacterized protein</fullName>
    </submittedName>
</protein>
<proteinExistence type="predicted"/>
<dbReference type="EMBL" id="JARAKH010000016">
    <property type="protein sequence ID" value="KAK8396461.1"/>
    <property type="molecule type" value="Genomic_DNA"/>
</dbReference>
<comment type="caution">
    <text evidence="2">The sequence shown here is derived from an EMBL/GenBank/DDBJ whole genome shotgun (WGS) entry which is preliminary data.</text>
</comment>
<feature type="region of interest" description="Disordered" evidence="1">
    <location>
        <begin position="47"/>
        <end position="81"/>
    </location>
</feature>
<sequence>MKDEQGGNHDTKVQTMPYNENARARVYLLLHDAVKLHDSRYAARRLTENEGKTIRPTRGASGQRSKEALPAETGGGGAARVSVRRPNDWTVQALVCVCVCTPPKHRAKV</sequence>
<dbReference type="Proteomes" id="UP001487740">
    <property type="component" value="Unassembled WGS sequence"/>
</dbReference>
<keyword evidence="3" id="KW-1185">Reference proteome</keyword>
<evidence type="ECO:0000313" key="3">
    <source>
        <dbReference type="Proteomes" id="UP001487740"/>
    </source>
</evidence>
<accession>A0AAW0UAB4</accession>
<organism evidence="2 3">
    <name type="scientific">Scylla paramamosain</name>
    <name type="common">Mud crab</name>
    <dbReference type="NCBI Taxonomy" id="85552"/>
    <lineage>
        <taxon>Eukaryota</taxon>
        <taxon>Metazoa</taxon>
        <taxon>Ecdysozoa</taxon>
        <taxon>Arthropoda</taxon>
        <taxon>Crustacea</taxon>
        <taxon>Multicrustacea</taxon>
        <taxon>Malacostraca</taxon>
        <taxon>Eumalacostraca</taxon>
        <taxon>Eucarida</taxon>
        <taxon>Decapoda</taxon>
        <taxon>Pleocyemata</taxon>
        <taxon>Brachyura</taxon>
        <taxon>Eubrachyura</taxon>
        <taxon>Portunoidea</taxon>
        <taxon>Portunidae</taxon>
        <taxon>Portuninae</taxon>
        <taxon>Scylla</taxon>
    </lineage>
</organism>
<dbReference type="AlphaFoldDB" id="A0AAW0UAB4"/>
<name>A0AAW0UAB4_SCYPA</name>
<evidence type="ECO:0000256" key="1">
    <source>
        <dbReference type="SAM" id="MobiDB-lite"/>
    </source>
</evidence>
<evidence type="ECO:0000313" key="2">
    <source>
        <dbReference type="EMBL" id="KAK8396461.1"/>
    </source>
</evidence>
<reference evidence="2 3" key="1">
    <citation type="submission" date="2023-03" db="EMBL/GenBank/DDBJ databases">
        <title>High-quality genome of Scylla paramamosain provides insights in environmental adaptation.</title>
        <authorList>
            <person name="Zhang L."/>
        </authorList>
    </citation>
    <scope>NUCLEOTIDE SEQUENCE [LARGE SCALE GENOMIC DNA]</scope>
    <source>
        <strain evidence="2">LZ_2023a</strain>
        <tissue evidence="2">Muscle</tissue>
    </source>
</reference>